<evidence type="ECO:0000313" key="3">
    <source>
        <dbReference type="Proteomes" id="UP000263595"/>
    </source>
</evidence>
<name>A0A383RV85_9PSED</name>
<dbReference type="EMBL" id="UNOZ01000020">
    <property type="protein sequence ID" value="SYX90693.1"/>
    <property type="molecule type" value="Genomic_DNA"/>
</dbReference>
<dbReference type="Proteomes" id="UP000263595">
    <property type="component" value="Unassembled WGS sequence"/>
</dbReference>
<gene>
    <name evidence="2" type="ORF">CCOS865_02960</name>
</gene>
<keyword evidence="3" id="KW-1185">Reference proteome</keyword>
<evidence type="ECO:0000256" key="1">
    <source>
        <dbReference type="SAM" id="SignalP"/>
    </source>
</evidence>
<reference evidence="3" key="1">
    <citation type="submission" date="2018-08" db="EMBL/GenBank/DDBJ databases">
        <authorList>
            <person name="Blom J."/>
        </authorList>
    </citation>
    <scope>NUCLEOTIDE SEQUENCE [LARGE SCALE GENOMIC DNA]</scope>
    <source>
        <strain evidence="3">CCOS 865</strain>
    </source>
</reference>
<proteinExistence type="predicted"/>
<accession>A0A383RV85</accession>
<protein>
    <submittedName>
        <fullName evidence="2">Uncharacterized protein</fullName>
    </submittedName>
</protein>
<sequence>MTLKASVLACLCLAAAQPALAGDDKTRVLVAKRWYTEAYVRQHLAKVSAAQYGNVFHPSIAYHYAANAPATGGKGDRFIALDMSTRHGGAVRWSAEREARGLSSVTDEECLSVIGASLASLKFQVKRELTRSRARAKSAVITEIRSGALKSAPLDLNVNRGRPITIIPPEGEGRLLCNVYKSSRGSMGITYDYSVVLTASGFYMQPR</sequence>
<feature type="chain" id="PRO_5016632704" evidence="1">
    <location>
        <begin position="22"/>
        <end position="207"/>
    </location>
</feature>
<organism evidence="2 3">
    <name type="scientific">Pseudomonas reidholzensis</name>
    <dbReference type="NCBI Taxonomy" id="1785162"/>
    <lineage>
        <taxon>Bacteria</taxon>
        <taxon>Pseudomonadati</taxon>
        <taxon>Pseudomonadota</taxon>
        <taxon>Gammaproteobacteria</taxon>
        <taxon>Pseudomonadales</taxon>
        <taxon>Pseudomonadaceae</taxon>
        <taxon>Pseudomonas</taxon>
    </lineage>
</organism>
<keyword evidence="1" id="KW-0732">Signal</keyword>
<feature type="signal peptide" evidence="1">
    <location>
        <begin position="1"/>
        <end position="21"/>
    </location>
</feature>
<dbReference type="AlphaFoldDB" id="A0A383RV85"/>
<evidence type="ECO:0000313" key="2">
    <source>
        <dbReference type="EMBL" id="SYX90693.1"/>
    </source>
</evidence>